<dbReference type="STRING" id="1524460.IX84_14730"/>
<dbReference type="Proteomes" id="UP000029736">
    <property type="component" value="Unassembled WGS sequence"/>
</dbReference>
<dbReference type="AlphaFoldDB" id="A0A098S542"/>
<organism evidence="1 2">
    <name type="scientific">Phaeodactylibacter xiamenensis</name>
    <dbReference type="NCBI Taxonomy" id="1524460"/>
    <lineage>
        <taxon>Bacteria</taxon>
        <taxon>Pseudomonadati</taxon>
        <taxon>Bacteroidota</taxon>
        <taxon>Saprospiria</taxon>
        <taxon>Saprospirales</taxon>
        <taxon>Haliscomenobacteraceae</taxon>
        <taxon>Phaeodactylibacter</taxon>
    </lineage>
</organism>
<evidence type="ECO:0000313" key="1">
    <source>
        <dbReference type="EMBL" id="KGE87469.1"/>
    </source>
</evidence>
<gene>
    <name evidence="1" type="ORF">IX84_14730</name>
</gene>
<dbReference type="EMBL" id="JPOS01000035">
    <property type="protein sequence ID" value="KGE87469.1"/>
    <property type="molecule type" value="Genomic_DNA"/>
</dbReference>
<proteinExistence type="predicted"/>
<protein>
    <submittedName>
        <fullName evidence="1">Uncharacterized protein</fullName>
    </submittedName>
</protein>
<reference evidence="1 2" key="1">
    <citation type="journal article" date="2014" name="Int. J. Syst. Evol. Microbiol.">
        <title>Phaeodactylibacter xiamenensis gen. nov., sp. nov., a member of the family Saprospiraceae isolated from the marine alga Phaeodactylum tricornutum.</title>
        <authorList>
            <person name="Chen Z.Jr."/>
            <person name="Lei X."/>
            <person name="Lai Q."/>
            <person name="Li Y."/>
            <person name="Zhang B."/>
            <person name="Zhang J."/>
            <person name="Zhang H."/>
            <person name="Yang L."/>
            <person name="Zheng W."/>
            <person name="Tian Y."/>
            <person name="Yu Z."/>
            <person name="Xu H.Jr."/>
            <person name="Zheng T."/>
        </authorList>
    </citation>
    <scope>NUCLEOTIDE SEQUENCE [LARGE SCALE GENOMIC DNA]</scope>
    <source>
        <strain evidence="1 2">KD52</strain>
    </source>
</reference>
<comment type="caution">
    <text evidence="1">The sequence shown here is derived from an EMBL/GenBank/DDBJ whole genome shotgun (WGS) entry which is preliminary data.</text>
</comment>
<keyword evidence="2" id="KW-1185">Reference proteome</keyword>
<accession>A0A098S542</accession>
<evidence type="ECO:0000313" key="2">
    <source>
        <dbReference type="Proteomes" id="UP000029736"/>
    </source>
</evidence>
<sequence length="74" mass="8562">MPDFSSLIINTRKLYLKCRICDMDYGKILRNRVQSHQNLLAEKFSSMLWTTRVLQACKKRNNNRAGAERSAVTG</sequence>
<name>A0A098S542_9BACT</name>